<organism evidence="2 3">
    <name type="scientific">Tectimicrobiota bacterium</name>
    <dbReference type="NCBI Taxonomy" id="2528274"/>
    <lineage>
        <taxon>Bacteria</taxon>
        <taxon>Pseudomonadati</taxon>
        <taxon>Nitrospinota/Tectimicrobiota group</taxon>
        <taxon>Candidatus Tectimicrobiota</taxon>
    </lineage>
</organism>
<sequence>MLKKVRVEEAVGLRLAHDMTQIVPGQFKGPAFRRGQILREEEIPQLLAMGKEYIYILELEQGELHEEEAALRIARAAAGEGVGLSAPREGRINLQAEVGGLLRVKRALLEEINTLGELILATLHDRTVCAPGQVVAATRIIPLVIAEPRIAEVEALCQQSGPVVTLVRLATLPVGLVITGGEIFHGRIQDRSAEIVRRKVEALGSRVAGERVAPDDADRIAQAIQELQAEGCRLIVTTGGMSVDPDDVTAEGIARSGARIICYGAPVLPGSMLLYALWGDIPILGVPACVIHDPTTTFDLVLPRILAGEILSRQDFARMGHGGLCLHCRPHCTFPVCPFGKS</sequence>
<accession>A0A932CMY0</accession>
<protein>
    <submittedName>
        <fullName evidence="2">Molybdopterin-binding protein</fullName>
    </submittedName>
</protein>
<dbReference type="PANTHER" id="PTHR13939:SF0">
    <property type="entry name" value="NMN AMIDOHYDROLASE-LIKE PROTEIN YFAY"/>
    <property type="match status" value="1"/>
</dbReference>
<dbReference type="SUPFAM" id="SSF53218">
    <property type="entry name" value="Molybdenum cofactor biosynthesis proteins"/>
    <property type="match status" value="1"/>
</dbReference>
<dbReference type="PANTHER" id="PTHR13939">
    <property type="entry name" value="NICOTINAMIDE-NUCLEOTIDE AMIDOHYDROLASE PNCC"/>
    <property type="match status" value="1"/>
</dbReference>
<dbReference type="Proteomes" id="UP000769766">
    <property type="component" value="Unassembled WGS sequence"/>
</dbReference>
<evidence type="ECO:0000259" key="1">
    <source>
        <dbReference type="SMART" id="SM00852"/>
    </source>
</evidence>
<gene>
    <name evidence="2" type="ORF">HYY20_04240</name>
</gene>
<comment type="caution">
    <text evidence="2">The sequence shown here is derived from an EMBL/GenBank/DDBJ whole genome shotgun (WGS) entry which is preliminary data.</text>
</comment>
<dbReference type="InterPro" id="IPR001453">
    <property type="entry name" value="MoaB/Mog_dom"/>
</dbReference>
<evidence type="ECO:0000313" key="2">
    <source>
        <dbReference type="EMBL" id="MBI2876069.1"/>
    </source>
</evidence>
<name>A0A932CMY0_UNCTE</name>
<dbReference type="InterPro" id="IPR036425">
    <property type="entry name" value="MoaB/Mog-like_dom_sf"/>
</dbReference>
<dbReference type="InterPro" id="IPR050101">
    <property type="entry name" value="CinA"/>
</dbReference>
<dbReference type="CDD" id="cd03522">
    <property type="entry name" value="MoeA_like"/>
    <property type="match status" value="1"/>
</dbReference>
<evidence type="ECO:0000313" key="3">
    <source>
        <dbReference type="Proteomes" id="UP000769766"/>
    </source>
</evidence>
<proteinExistence type="predicted"/>
<dbReference type="Pfam" id="PF00994">
    <property type="entry name" value="MoCF_biosynth"/>
    <property type="match status" value="1"/>
</dbReference>
<reference evidence="2" key="1">
    <citation type="submission" date="2020-07" db="EMBL/GenBank/DDBJ databases">
        <title>Huge and variable diversity of episymbiotic CPR bacteria and DPANN archaea in groundwater ecosystems.</title>
        <authorList>
            <person name="He C.Y."/>
            <person name="Keren R."/>
            <person name="Whittaker M."/>
            <person name="Farag I.F."/>
            <person name="Doudna J."/>
            <person name="Cate J.H.D."/>
            <person name="Banfield J.F."/>
        </authorList>
    </citation>
    <scope>NUCLEOTIDE SEQUENCE</scope>
    <source>
        <strain evidence="2">NC_groundwater_672_Ag_B-0.1um_62_36</strain>
    </source>
</reference>
<dbReference type="SMART" id="SM00852">
    <property type="entry name" value="MoCF_biosynth"/>
    <property type="match status" value="1"/>
</dbReference>
<dbReference type="EMBL" id="JACPRF010000130">
    <property type="protein sequence ID" value="MBI2876069.1"/>
    <property type="molecule type" value="Genomic_DNA"/>
</dbReference>
<dbReference type="Gene3D" id="3.40.980.10">
    <property type="entry name" value="MoaB/Mog-like domain"/>
    <property type="match status" value="1"/>
</dbReference>
<dbReference type="AlphaFoldDB" id="A0A932CMY0"/>
<feature type="domain" description="MoaB/Mog" evidence="1">
    <location>
        <begin position="175"/>
        <end position="307"/>
    </location>
</feature>